<dbReference type="Pfam" id="PF21686">
    <property type="entry name" value="LigD_Prim-Pol"/>
    <property type="match status" value="1"/>
</dbReference>
<dbReference type="InterPro" id="IPR014145">
    <property type="entry name" value="LigD_pol_dom"/>
</dbReference>
<name>A0ABP9HE57_9ACTN</name>
<evidence type="ECO:0000313" key="4">
    <source>
        <dbReference type="Proteomes" id="UP001500466"/>
    </source>
</evidence>
<gene>
    <name evidence="3" type="ORF">GCM10023205_37560</name>
</gene>
<evidence type="ECO:0000259" key="2">
    <source>
        <dbReference type="Pfam" id="PF21686"/>
    </source>
</evidence>
<evidence type="ECO:0000313" key="3">
    <source>
        <dbReference type="EMBL" id="GAA4968843.1"/>
    </source>
</evidence>
<reference evidence="4" key="1">
    <citation type="journal article" date="2019" name="Int. J. Syst. Evol. Microbiol.">
        <title>The Global Catalogue of Microorganisms (GCM) 10K type strain sequencing project: providing services to taxonomists for standard genome sequencing and annotation.</title>
        <authorList>
            <consortium name="The Broad Institute Genomics Platform"/>
            <consortium name="The Broad Institute Genome Sequencing Center for Infectious Disease"/>
            <person name="Wu L."/>
            <person name="Ma J."/>
        </authorList>
    </citation>
    <scope>NUCLEOTIDE SEQUENCE [LARGE SCALE GENOMIC DNA]</scope>
    <source>
        <strain evidence="4">JCM 17986</strain>
    </source>
</reference>
<dbReference type="Gene3D" id="3.90.920.10">
    <property type="entry name" value="DNA primase, PRIM domain"/>
    <property type="match status" value="1"/>
</dbReference>
<dbReference type="PANTHER" id="PTHR42705">
    <property type="entry name" value="BIFUNCTIONAL NON-HOMOLOGOUS END JOINING PROTEIN LIGD"/>
    <property type="match status" value="1"/>
</dbReference>
<feature type="region of interest" description="Disordered" evidence="1">
    <location>
        <begin position="77"/>
        <end position="120"/>
    </location>
</feature>
<organism evidence="3 4">
    <name type="scientific">Yinghuangia aomiensis</name>
    <dbReference type="NCBI Taxonomy" id="676205"/>
    <lineage>
        <taxon>Bacteria</taxon>
        <taxon>Bacillati</taxon>
        <taxon>Actinomycetota</taxon>
        <taxon>Actinomycetes</taxon>
        <taxon>Kitasatosporales</taxon>
        <taxon>Streptomycetaceae</taxon>
        <taxon>Yinghuangia</taxon>
    </lineage>
</organism>
<sequence>MAEKPATVRAGRHTVEISRPDKVLFPDDGLTKADPPDDDFAPVRAAAAATRELLDDLGLASTVMTAGSRGLHVIVPLDRHASPTTRGRTRRNAGTGSPPHAGSWTSCARTPDPDTRPGDG</sequence>
<accession>A0ABP9HE57</accession>
<dbReference type="Proteomes" id="UP001500466">
    <property type="component" value="Unassembled WGS sequence"/>
</dbReference>
<dbReference type="EMBL" id="BAABHS010000012">
    <property type="protein sequence ID" value="GAA4968843.1"/>
    <property type="molecule type" value="Genomic_DNA"/>
</dbReference>
<protein>
    <recommendedName>
        <fullName evidence="2">DNA ligase D polymerase domain-containing protein</fullName>
    </recommendedName>
</protein>
<proteinExistence type="predicted"/>
<dbReference type="RefSeq" id="WP_425584987.1">
    <property type="nucleotide sequence ID" value="NZ_BAABHS010000012.1"/>
</dbReference>
<comment type="caution">
    <text evidence="3">The sequence shown here is derived from an EMBL/GenBank/DDBJ whole genome shotgun (WGS) entry which is preliminary data.</text>
</comment>
<feature type="compositionally biased region" description="Basic and acidic residues" evidence="1">
    <location>
        <begin position="111"/>
        <end position="120"/>
    </location>
</feature>
<evidence type="ECO:0000256" key="1">
    <source>
        <dbReference type="SAM" id="MobiDB-lite"/>
    </source>
</evidence>
<dbReference type="PANTHER" id="PTHR42705:SF2">
    <property type="entry name" value="BIFUNCTIONAL NON-HOMOLOGOUS END JOINING PROTEIN LIGD"/>
    <property type="match status" value="1"/>
</dbReference>
<dbReference type="InterPro" id="IPR052171">
    <property type="entry name" value="NHEJ_LigD"/>
</dbReference>
<feature type="domain" description="DNA ligase D polymerase" evidence="2">
    <location>
        <begin position="24"/>
        <end position="85"/>
    </location>
</feature>
<keyword evidence="4" id="KW-1185">Reference proteome</keyword>